<proteinExistence type="predicted"/>
<accession>A0AAN7ZSZ3</accession>
<sequence length="142" mass="15726">MDIAGLPLDVRVAIASYIHRQRDIVSLTRSCWALYAATIPQLYRDLTVCESVDVNHLIAMLSPDNGGLQHVRRLEVIADLVYIYNQPNIDQLLQLIVKVFGGYPLLALKVNVGGTTESGAERRSMSIIGPFHERRNAPGTEA</sequence>
<name>A0AAN7ZSZ3_9PEZI</name>
<gene>
    <name evidence="1" type="ORF">LTR97_008438</name>
</gene>
<evidence type="ECO:0000313" key="1">
    <source>
        <dbReference type="EMBL" id="KAK5696018.1"/>
    </source>
</evidence>
<evidence type="ECO:0000313" key="2">
    <source>
        <dbReference type="Proteomes" id="UP001310594"/>
    </source>
</evidence>
<dbReference type="Proteomes" id="UP001310594">
    <property type="component" value="Unassembled WGS sequence"/>
</dbReference>
<evidence type="ECO:0008006" key="3">
    <source>
        <dbReference type="Google" id="ProtNLM"/>
    </source>
</evidence>
<dbReference type="EMBL" id="JAVRQU010000013">
    <property type="protein sequence ID" value="KAK5696018.1"/>
    <property type="molecule type" value="Genomic_DNA"/>
</dbReference>
<dbReference type="AlphaFoldDB" id="A0AAN7ZSZ3"/>
<organism evidence="1 2">
    <name type="scientific">Elasticomyces elasticus</name>
    <dbReference type="NCBI Taxonomy" id="574655"/>
    <lineage>
        <taxon>Eukaryota</taxon>
        <taxon>Fungi</taxon>
        <taxon>Dikarya</taxon>
        <taxon>Ascomycota</taxon>
        <taxon>Pezizomycotina</taxon>
        <taxon>Dothideomycetes</taxon>
        <taxon>Dothideomycetidae</taxon>
        <taxon>Mycosphaerellales</taxon>
        <taxon>Teratosphaeriaceae</taxon>
        <taxon>Elasticomyces</taxon>
    </lineage>
</organism>
<reference evidence="1" key="1">
    <citation type="submission" date="2023-08" db="EMBL/GenBank/DDBJ databases">
        <title>Black Yeasts Isolated from many extreme environments.</title>
        <authorList>
            <person name="Coleine C."/>
            <person name="Stajich J.E."/>
            <person name="Selbmann L."/>
        </authorList>
    </citation>
    <scope>NUCLEOTIDE SEQUENCE</scope>
    <source>
        <strain evidence="1">CCFEE 5810</strain>
    </source>
</reference>
<comment type="caution">
    <text evidence="1">The sequence shown here is derived from an EMBL/GenBank/DDBJ whole genome shotgun (WGS) entry which is preliminary data.</text>
</comment>
<protein>
    <recommendedName>
        <fullName evidence="3">F-box domain-containing protein</fullName>
    </recommendedName>
</protein>